<feature type="region of interest" description="Disordered" evidence="8">
    <location>
        <begin position="1"/>
        <end position="45"/>
    </location>
</feature>
<feature type="transmembrane region" description="Helical" evidence="9">
    <location>
        <begin position="344"/>
        <end position="362"/>
    </location>
</feature>
<dbReference type="SUPFAM" id="SSF81324">
    <property type="entry name" value="Voltage-gated potassium channels"/>
    <property type="match status" value="2"/>
</dbReference>
<feature type="transmembrane region" description="Helical" evidence="9">
    <location>
        <begin position="374"/>
        <end position="392"/>
    </location>
</feature>
<evidence type="ECO:0000256" key="4">
    <source>
        <dbReference type="ARBA" id="ARBA00022989"/>
    </source>
</evidence>
<dbReference type="Gene3D" id="1.10.287.70">
    <property type="match status" value="2"/>
</dbReference>
<dbReference type="PANTHER" id="PTHR11003:SF291">
    <property type="entry name" value="IP11374P"/>
    <property type="match status" value="1"/>
</dbReference>
<evidence type="ECO:0000256" key="5">
    <source>
        <dbReference type="ARBA" id="ARBA00023065"/>
    </source>
</evidence>
<evidence type="ECO:0000259" key="10">
    <source>
        <dbReference type="Pfam" id="PF07885"/>
    </source>
</evidence>
<feature type="transmembrane region" description="Helical" evidence="9">
    <location>
        <begin position="59"/>
        <end position="77"/>
    </location>
</feature>
<proteinExistence type="predicted"/>
<evidence type="ECO:0000256" key="8">
    <source>
        <dbReference type="SAM" id="MobiDB-lite"/>
    </source>
</evidence>
<dbReference type="AlphaFoldDB" id="A0A0F7SIP8"/>
<name>A0A0F7SIP8_PHARH</name>
<evidence type="ECO:0000256" key="9">
    <source>
        <dbReference type="SAM" id="Phobius"/>
    </source>
</evidence>
<evidence type="ECO:0000256" key="2">
    <source>
        <dbReference type="ARBA" id="ARBA00022448"/>
    </source>
</evidence>
<dbReference type="InterPro" id="IPR003280">
    <property type="entry name" value="2pore_dom_K_chnl"/>
</dbReference>
<feature type="transmembrane region" description="Helical" evidence="9">
    <location>
        <begin position="398"/>
        <end position="423"/>
    </location>
</feature>
<feature type="domain" description="Potassium channel" evidence="10">
    <location>
        <begin position="217"/>
        <end position="287"/>
    </location>
</feature>
<evidence type="ECO:0000256" key="3">
    <source>
        <dbReference type="ARBA" id="ARBA00022692"/>
    </source>
</evidence>
<feature type="domain" description="Potassium channel" evidence="10">
    <location>
        <begin position="352"/>
        <end position="417"/>
    </location>
</feature>
<feature type="transmembrane region" description="Helical" evidence="9">
    <location>
        <begin position="97"/>
        <end position="116"/>
    </location>
</feature>
<dbReference type="GO" id="GO:0005886">
    <property type="term" value="C:plasma membrane"/>
    <property type="evidence" value="ECO:0007669"/>
    <property type="project" value="TreeGrafter"/>
</dbReference>
<evidence type="ECO:0000256" key="6">
    <source>
        <dbReference type="ARBA" id="ARBA00023136"/>
    </source>
</evidence>
<dbReference type="EMBL" id="LN483167">
    <property type="protein sequence ID" value="CDZ97209.1"/>
    <property type="molecule type" value="Genomic_DNA"/>
</dbReference>
<evidence type="ECO:0000256" key="1">
    <source>
        <dbReference type="ARBA" id="ARBA00004141"/>
    </source>
</evidence>
<dbReference type="Pfam" id="PF07885">
    <property type="entry name" value="Ion_trans_2"/>
    <property type="match status" value="2"/>
</dbReference>
<feature type="transmembrane region" description="Helical" evidence="9">
    <location>
        <begin position="170"/>
        <end position="189"/>
    </location>
</feature>
<dbReference type="GO" id="GO:0015271">
    <property type="term" value="F:outward rectifier potassium channel activity"/>
    <property type="evidence" value="ECO:0007669"/>
    <property type="project" value="TreeGrafter"/>
</dbReference>
<evidence type="ECO:0000313" key="11">
    <source>
        <dbReference type="EMBL" id="CDZ97209.1"/>
    </source>
</evidence>
<dbReference type="InterPro" id="IPR013099">
    <property type="entry name" value="K_chnl_dom"/>
</dbReference>
<dbReference type="GO" id="GO:0030322">
    <property type="term" value="P:stabilization of membrane potential"/>
    <property type="evidence" value="ECO:0007669"/>
    <property type="project" value="TreeGrafter"/>
</dbReference>
<accession>A0A0F7SIP8</accession>
<keyword evidence="7" id="KW-0407">Ion channel</keyword>
<comment type="subcellular location">
    <subcellularLocation>
        <location evidence="1">Membrane</location>
        <topology evidence="1">Multi-pass membrane protein</topology>
    </subcellularLocation>
</comment>
<feature type="compositionally biased region" description="Polar residues" evidence="8">
    <location>
        <begin position="9"/>
        <end position="18"/>
    </location>
</feature>
<dbReference type="GO" id="GO:0022841">
    <property type="term" value="F:potassium ion leak channel activity"/>
    <property type="evidence" value="ECO:0007669"/>
    <property type="project" value="TreeGrafter"/>
</dbReference>
<feature type="transmembrane region" description="Helical" evidence="9">
    <location>
        <begin position="233"/>
        <end position="251"/>
    </location>
</feature>
<keyword evidence="2" id="KW-0813">Transport</keyword>
<reference evidence="11" key="1">
    <citation type="submission" date="2014-08" db="EMBL/GenBank/DDBJ databases">
        <authorList>
            <person name="Sharma Rahul"/>
            <person name="Thines Marco"/>
        </authorList>
    </citation>
    <scope>NUCLEOTIDE SEQUENCE</scope>
</reference>
<dbReference type="PANTHER" id="PTHR11003">
    <property type="entry name" value="POTASSIUM CHANNEL, SUBFAMILY K"/>
    <property type="match status" value="1"/>
</dbReference>
<feature type="transmembrane region" description="Helical" evidence="9">
    <location>
        <begin position="209"/>
        <end position="227"/>
    </location>
</feature>
<feature type="transmembrane region" description="Helical" evidence="9">
    <location>
        <begin position="263"/>
        <end position="288"/>
    </location>
</feature>
<keyword evidence="6 9" id="KW-0472">Membrane</keyword>
<protein>
    <submittedName>
        <fullName evidence="11">Tandem pore domain K channel</fullName>
    </submittedName>
</protein>
<evidence type="ECO:0000256" key="7">
    <source>
        <dbReference type="ARBA" id="ARBA00023303"/>
    </source>
</evidence>
<keyword evidence="4 9" id="KW-1133">Transmembrane helix</keyword>
<keyword evidence="3 9" id="KW-0812">Transmembrane</keyword>
<feature type="transmembrane region" description="Helical" evidence="9">
    <location>
        <begin position="128"/>
        <end position="150"/>
    </location>
</feature>
<keyword evidence="5" id="KW-0406">Ion transport</keyword>
<organism evidence="11">
    <name type="scientific">Phaffia rhodozyma</name>
    <name type="common">Yeast</name>
    <name type="synonym">Xanthophyllomyces dendrorhous</name>
    <dbReference type="NCBI Taxonomy" id="264483"/>
    <lineage>
        <taxon>Eukaryota</taxon>
        <taxon>Fungi</taxon>
        <taxon>Dikarya</taxon>
        <taxon>Basidiomycota</taxon>
        <taxon>Agaricomycotina</taxon>
        <taxon>Tremellomycetes</taxon>
        <taxon>Cystofilobasidiales</taxon>
        <taxon>Mrakiaceae</taxon>
        <taxon>Phaffia</taxon>
    </lineage>
</organism>
<sequence length="634" mass="70334">MDRLASILSPIQDSPSHGSSDEFVDPASQAIEPSKESESKPSSTSGRIRAILQKTAKSAPLVSAVIAPVITLLDIPALSQRWYFFQGVPAKDPPASIGMSVVSLVFCALGNILLVIRFSANQKKLERWIIPVSTFAFCIKTVVEIVNIAVYGASSEKPAGYVHAEGFWSAVYSCGLSGVVAVLLMFHLVAQKGKDWKDSIRVRVDGRHFMESMMAFVLSVGIQALIFSKLEGWYYFDGLFFSIVATLTVGYGDLAPTKASTKVLLFPCALITISLLANQVSIILNYLADRTQTRKLKWRAQKTLLKTQSQASKRSSDHWDLHDEILYLEDVHSLEEALSQSYDLIVSFLSFLSFWLLGSVVFKYTEGWSYGNAVYFSYVTFLTMGFGDYSPASAAGRVFFIVYGLVAVPLVASFAVQTVATVLSSAADKRWQRSREARERISRDPSTKPGEISLRPYISRTSSCAPAPDSFEQRFVPHSTFVKQNLETAAKIRKDLREKAVEESVVREELAKRTLRLACMLEANARSLLIATLPAGSKAQMLLKADRNIQRRDMETMLSGESSIHDIWDYEDANSPLTDETQLESIKRYRENFAKFLVAGSLIRQLEEPELSAFLRTPSAPSAPTIEQRAKTIG</sequence>